<accession>A0A261G2W1</accession>
<proteinExistence type="predicted"/>
<feature type="compositionally biased region" description="Polar residues" evidence="1">
    <location>
        <begin position="11"/>
        <end position="25"/>
    </location>
</feature>
<gene>
    <name evidence="2" type="ORF">BAQU_1497</name>
</gene>
<organism evidence="2 3">
    <name type="scientific">Bifidobacterium aquikefiri</name>
    <dbReference type="NCBI Taxonomy" id="1653207"/>
    <lineage>
        <taxon>Bacteria</taxon>
        <taxon>Bacillati</taxon>
        <taxon>Actinomycetota</taxon>
        <taxon>Actinomycetes</taxon>
        <taxon>Bifidobacteriales</taxon>
        <taxon>Bifidobacteriaceae</taxon>
        <taxon>Bifidobacterium</taxon>
    </lineage>
</organism>
<dbReference type="RefSeq" id="WP_094694383.1">
    <property type="nucleotide sequence ID" value="NZ_JBDNOR010000033.1"/>
</dbReference>
<evidence type="ECO:0000313" key="2">
    <source>
        <dbReference type="EMBL" id="OZG65759.1"/>
    </source>
</evidence>
<protein>
    <submittedName>
        <fullName evidence="2">Uncharacterized protein</fullName>
    </submittedName>
</protein>
<comment type="caution">
    <text evidence="2">The sequence shown here is derived from an EMBL/GenBank/DDBJ whole genome shotgun (WGS) entry which is preliminary data.</text>
</comment>
<evidence type="ECO:0000256" key="1">
    <source>
        <dbReference type="SAM" id="MobiDB-lite"/>
    </source>
</evidence>
<reference evidence="2 3" key="1">
    <citation type="journal article" date="2017" name="BMC Genomics">
        <title>Comparative genomic and phylogenomic analyses of the Bifidobacteriaceae family.</title>
        <authorList>
            <person name="Lugli G.A."/>
            <person name="Milani C."/>
            <person name="Turroni F."/>
            <person name="Duranti S."/>
            <person name="Mancabelli L."/>
            <person name="Mangifesta M."/>
            <person name="Ferrario C."/>
            <person name="Modesto M."/>
            <person name="Mattarelli P."/>
            <person name="Jiri K."/>
            <person name="van Sinderen D."/>
            <person name="Ventura M."/>
        </authorList>
    </citation>
    <scope>NUCLEOTIDE SEQUENCE [LARGE SCALE GENOMIC DNA]</scope>
    <source>
        <strain evidence="2 3">LMG 28769</strain>
    </source>
</reference>
<feature type="region of interest" description="Disordered" evidence="1">
    <location>
        <begin position="215"/>
        <end position="260"/>
    </location>
</feature>
<feature type="compositionally biased region" description="Low complexity" evidence="1">
    <location>
        <begin position="219"/>
        <end position="260"/>
    </location>
</feature>
<feature type="region of interest" description="Disordered" evidence="1">
    <location>
        <begin position="1"/>
        <end position="29"/>
    </location>
</feature>
<dbReference type="EMBL" id="MWXA01000007">
    <property type="protein sequence ID" value="OZG65759.1"/>
    <property type="molecule type" value="Genomic_DNA"/>
</dbReference>
<dbReference type="AlphaFoldDB" id="A0A261G2W1"/>
<sequence>MRLAGRDEGQDTLSSCESALKSATENDADSAPGLPLMLRRYAAQHAQDEWLDVAEYCSGRFAEGSLSSALAAYRYYQLSQQREDSTAPHSALAQDGLNESELSSLGFDSSTITETQSSAIALAEDRSAFALEILAAKNDNDSTLLALSDNQKAVAQTFVSVNPKADDPREKVYSITNLLTHTQTIDDASTGLLAPTASAVLMNCARAEIAALTAKTAQDESSGDASSDDGSASDADTESGTTTATTSDAASDTDSTTTDTASATQQMTRLVAELVVLRAYQAFKLGYPAFEAAIFAPTK</sequence>
<dbReference type="Proteomes" id="UP000216451">
    <property type="component" value="Unassembled WGS sequence"/>
</dbReference>
<name>A0A261G2W1_9BIFI</name>
<evidence type="ECO:0000313" key="3">
    <source>
        <dbReference type="Proteomes" id="UP000216451"/>
    </source>
</evidence>
<keyword evidence="3" id="KW-1185">Reference proteome</keyword>